<dbReference type="InterPro" id="IPR016192">
    <property type="entry name" value="APOBEC/CMP_deaminase_Zn-bd"/>
</dbReference>
<organism evidence="6 7">
    <name type="scientific">Molossus molossus</name>
    <name type="common">Pallas' mastiff bat</name>
    <name type="synonym">Vespertilio molossus</name>
    <dbReference type="NCBI Taxonomy" id="27622"/>
    <lineage>
        <taxon>Eukaryota</taxon>
        <taxon>Metazoa</taxon>
        <taxon>Chordata</taxon>
        <taxon>Craniata</taxon>
        <taxon>Vertebrata</taxon>
        <taxon>Euteleostomi</taxon>
        <taxon>Mammalia</taxon>
        <taxon>Eutheria</taxon>
        <taxon>Laurasiatheria</taxon>
        <taxon>Chiroptera</taxon>
        <taxon>Yangochiroptera</taxon>
        <taxon>Molossidae</taxon>
        <taxon>Molossus</taxon>
    </lineage>
</organism>
<dbReference type="GO" id="GO:0045869">
    <property type="term" value="P:negative regulation of single stranded viral RNA replication via double stranded DNA intermediate"/>
    <property type="evidence" value="ECO:0007669"/>
    <property type="project" value="TreeGrafter"/>
</dbReference>
<dbReference type="GO" id="GO:0004126">
    <property type="term" value="F:cytidine deaminase activity"/>
    <property type="evidence" value="ECO:0007669"/>
    <property type="project" value="TreeGrafter"/>
</dbReference>
<dbReference type="GO" id="GO:0016554">
    <property type="term" value="P:cytidine to uridine editing"/>
    <property type="evidence" value="ECO:0007669"/>
    <property type="project" value="TreeGrafter"/>
</dbReference>
<keyword evidence="6" id="KW-0449">Lipoprotein</keyword>
<evidence type="ECO:0000313" key="7">
    <source>
        <dbReference type="Proteomes" id="UP000550707"/>
    </source>
</evidence>
<proteinExistence type="predicted"/>
<dbReference type="PROSITE" id="PS00903">
    <property type="entry name" value="CYT_DCMP_DEAMINASES_1"/>
    <property type="match status" value="1"/>
</dbReference>
<protein>
    <submittedName>
        <fullName evidence="6">Apolipoprotein B mRNA editing enzyme catalytic subunit 3A</fullName>
    </submittedName>
</protein>
<dbReference type="Gene3D" id="3.40.140.10">
    <property type="entry name" value="Cytidine Deaminase, domain 2"/>
    <property type="match status" value="1"/>
</dbReference>
<dbReference type="AlphaFoldDB" id="A0A7J8FV99"/>
<feature type="domain" description="CMP/dCMP-type deaminase" evidence="5">
    <location>
        <begin position="40"/>
        <end position="155"/>
    </location>
</feature>
<dbReference type="PANTHER" id="PTHR13857">
    <property type="entry name" value="MRNA EDITING ENZYME"/>
    <property type="match status" value="1"/>
</dbReference>
<dbReference type="EMBL" id="JACASF010000010">
    <property type="protein sequence ID" value="KAF6451598.1"/>
    <property type="molecule type" value="Genomic_DNA"/>
</dbReference>
<evidence type="ECO:0000256" key="2">
    <source>
        <dbReference type="ARBA" id="ARBA00022723"/>
    </source>
</evidence>
<name>A0A7J8FV99_MOLMO</name>
<dbReference type="PANTHER" id="PTHR13857:SF45">
    <property type="entry name" value="DNA DC-DU-EDITING ENZYME APOBEC-3F"/>
    <property type="match status" value="1"/>
</dbReference>
<accession>A0A7J8FV99</accession>
<dbReference type="GO" id="GO:0005634">
    <property type="term" value="C:nucleus"/>
    <property type="evidence" value="ECO:0007669"/>
    <property type="project" value="TreeGrafter"/>
</dbReference>
<evidence type="ECO:0000259" key="5">
    <source>
        <dbReference type="PROSITE" id="PS51747"/>
    </source>
</evidence>
<dbReference type="Proteomes" id="UP000550707">
    <property type="component" value="Unassembled WGS sequence"/>
</dbReference>
<evidence type="ECO:0000256" key="3">
    <source>
        <dbReference type="ARBA" id="ARBA00022801"/>
    </source>
</evidence>
<dbReference type="PROSITE" id="PS51747">
    <property type="entry name" value="CYT_DCMP_DEAMINASES_2"/>
    <property type="match status" value="1"/>
</dbReference>
<dbReference type="InterPro" id="IPR050610">
    <property type="entry name" value="APOBEC_Cyt_Deaminase"/>
</dbReference>
<evidence type="ECO:0000256" key="4">
    <source>
        <dbReference type="ARBA" id="ARBA00022833"/>
    </source>
</evidence>
<keyword evidence="2" id="KW-0479">Metal-binding</keyword>
<comment type="cofactor">
    <cofactor evidence="1">
        <name>Zn(2+)</name>
        <dbReference type="ChEBI" id="CHEBI:29105"/>
    </cofactor>
</comment>
<dbReference type="Pfam" id="PF18772">
    <property type="entry name" value="APOBEC2"/>
    <property type="match status" value="1"/>
</dbReference>
<dbReference type="CDD" id="cd01283">
    <property type="entry name" value="cytidine_deaminase"/>
    <property type="match status" value="1"/>
</dbReference>
<evidence type="ECO:0000256" key="1">
    <source>
        <dbReference type="ARBA" id="ARBA00001947"/>
    </source>
</evidence>
<evidence type="ECO:0000313" key="6">
    <source>
        <dbReference type="EMBL" id="KAF6451598.1"/>
    </source>
</evidence>
<comment type="caution">
    <text evidence="6">The sequence shown here is derived from an EMBL/GenBank/DDBJ whole genome shotgun (WGS) entry which is preliminary data.</text>
</comment>
<dbReference type="GO" id="GO:0070383">
    <property type="term" value="P:DNA cytosine deamination"/>
    <property type="evidence" value="ECO:0007669"/>
    <property type="project" value="TreeGrafter"/>
</dbReference>
<dbReference type="GO" id="GO:0003723">
    <property type="term" value="F:RNA binding"/>
    <property type="evidence" value="ECO:0007669"/>
    <property type="project" value="TreeGrafter"/>
</dbReference>
<dbReference type="GO" id="GO:0000932">
    <property type="term" value="C:P-body"/>
    <property type="evidence" value="ECO:0007669"/>
    <property type="project" value="TreeGrafter"/>
</dbReference>
<dbReference type="InterPro" id="IPR002125">
    <property type="entry name" value="CMP_dCMP_dom"/>
</dbReference>
<dbReference type="GO" id="GO:0051607">
    <property type="term" value="P:defense response to virus"/>
    <property type="evidence" value="ECO:0007669"/>
    <property type="project" value="TreeGrafter"/>
</dbReference>
<gene>
    <name evidence="6" type="ORF">HJG59_000850</name>
</gene>
<dbReference type="GO" id="GO:0008270">
    <property type="term" value="F:zinc ion binding"/>
    <property type="evidence" value="ECO:0007669"/>
    <property type="project" value="InterPro"/>
</dbReference>
<keyword evidence="7" id="KW-1185">Reference proteome</keyword>
<dbReference type="InParanoid" id="A0A7J8FV99"/>
<keyword evidence="3" id="KW-0378">Hydrolase</keyword>
<keyword evidence="4" id="KW-0862">Zinc</keyword>
<dbReference type="FunCoup" id="A0A7J8FV99">
    <property type="interactions" value="127"/>
</dbReference>
<reference evidence="6 7" key="1">
    <citation type="journal article" date="2020" name="Nature">
        <title>Six reference-quality genomes reveal evolution of bat adaptations.</title>
        <authorList>
            <person name="Jebb D."/>
            <person name="Huang Z."/>
            <person name="Pippel M."/>
            <person name="Hughes G.M."/>
            <person name="Lavrichenko K."/>
            <person name="Devanna P."/>
            <person name="Winkler S."/>
            <person name="Jermiin L.S."/>
            <person name="Skirmuntt E.C."/>
            <person name="Katzourakis A."/>
            <person name="Burkitt-Gray L."/>
            <person name="Ray D.A."/>
            <person name="Sullivan K.A.M."/>
            <person name="Roscito J.G."/>
            <person name="Kirilenko B.M."/>
            <person name="Davalos L.M."/>
            <person name="Corthals A.P."/>
            <person name="Power M.L."/>
            <person name="Jones G."/>
            <person name="Ransome R.D."/>
            <person name="Dechmann D.K.N."/>
            <person name="Locatelli A.G."/>
            <person name="Puechmaille S.J."/>
            <person name="Fedrigo O."/>
            <person name="Jarvis E.D."/>
            <person name="Hiller M."/>
            <person name="Vernes S.C."/>
            <person name="Myers E.W."/>
            <person name="Teeling E.C."/>
        </authorList>
    </citation>
    <scope>NUCLEOTIDE SEQUENCE [LARGE SCALE GENOMIC DNA]</scope>
    <source>
        <strain evidence="6">MMolMol1</strain>
        <tissue evidence="6">Muscle</tissue>
    </source>
</reference>
<sequence length="209" mass="25669">MARRNRKESYIQRPWRRNPMTSLYRDYFYFHFTNWPTPPYRNGCYLCYQVERTQNRLPVLINKGVFENKFYPEEPHHAELCFLDWFKTQEVFLVKNMPRDEKYHVKWYMSWSPCFECARKVVEYLKDHKHVQLSIFTARLYFSREPEYQQGLLSLDSAGASVAIMSADDFFYCWKTFVDHQQLVFQPWKKIHRNSRYLSKQLENILKKN</sequence>